<evidence type="ECO:0000256" key="4">
    <source>
        <dbReference type="ARBA" id="ARBA00022741"/>
    </source>
</evidence>
<keyword evidence="4 9" id="KW-0547">Nucleotide-binding</keyword>
<dbReference type="AlphaFoldDB" id="M1IFR6"/>
<dbReference type="Gene3D" id="3.30.420.40">
    <property type="match status" value="2"/>
</dbReference>
<feature type="binding site" evidence="9">
    <location>
        <position position="406"/>
    </location>
    <ligand>
        <name>ADP</name>
        <dbReference type="ChEBI" id="CHEBI:456216"/>
    </ligand>
</feature>
<dbReference type="Pfam" id="PF00370">
    <property type="entry name" value="FGGY_N"/>
    <property type="match status" value="1"/>
</dbReference>
<evidence type="ECO:0000256" key="5">
    <source>
        <dbReference type="ARBA" id="ARBA00022777"/>
    </source>
</evidence>
<feature type="binding site" evidence="9">
    <location>
        <position position="241"/>
    </location>
    <ligand>
        <name>sn-glycerol 3-phosphate</name>
        <dbReference type="ChEBI" id="CHEBI:57597"/>
    </ligand>
</feature>
<evidence type="ECO:0000256" key="3">
    <source>
        <dbReference type="ARBA" id="ARBA00022679"/>
    </source>
</evidence>
<sequence>MAEKYVIAIDEGTTSARAIVFDKELNILGIGQNEFTQYYPQPGYVEHSPEEIWQAQLLAINKALEKAKIDRNNILSIGITNQRETTVMWDTRTGKPIYNAIVWQDRRTAPITDYLKANYLRLIKDRTGLVPDPYFSASKIKWILDNIPNAREKAEKGEIKFGTIDTYLIWKLTNGKAHVTDYSNASRTMLFNIRKLEWDREILEILNIPEAILPDVKPSSEIYGYAEILNSSIPISGDAGDQQAALFGQIAFNQGDVKCTYGTGSFILLNTGSNLVSSNDLLTTIAWGVGKGITYALEGSIFITGAAVQWFRDGLRAIDVSDEIEPLAGSVPDNGGVYFVPAFTGLGAPYWDPYARGLIIGITRGTTKAHIARAILESMAYQTMDVLGIMQRDSGIKIDALKVDGGASKNDLLMQFQADILKMKVVRPKIMETTSMGVAMLAGLSVGYWNSMDELKQKWKIDQVFEPKMDDEYREKLYSGWKEAVRRALGWAKTIGG</sequence>
<dbReference type="GO" id="GO:0019563">
    <property type="term" value="P:glycerol catabolic process"/>
    <property type="evidence" value="ECO:0007669"/>
    <property type="project" value="UniProtKB-UniRule"/>
</dbReference>
<dbReference type="GO" id="GO:0005829">
    <property type="term" value="C:cytosol"/>
    <property type="evidence" value="ECO:0007669"/>
    <property type="project" value="TreeGrafter"/>
</dbReference>
<keyword evidence="3 9" id="KW-0808">Transferase</keyword>
<dbReference type="CDD" id="cd07786">
    <property type="entry name" value="FGGY_EcGK_like"/>
    <property type="match status" value="1"/>
</dbReference>
<feature type="binding site" evidence="9">
    <location>
        <position position="410"/>
    </location>
    <ligand>
        <name>ADP</name>
        <dbReference type="ChEBI" id="CHEBI:456216"/>
    </ligand>
</feature>
<feature type="binding site" evidence="9">
    <location>
        <position position="305"/>
    </location>
    <ligand>
        <name>ADP</name>
        <dbReference type="ChEBI" id="CHEBI:456216"/>
    </ligand>
</feature>
<evidence type="ECO:0000313" key="14">
    <source>
        <dbReference type="Proteomes" id="UP000011280"/>
    </source>
</evidence>
<comment type="pathway">
    <text evidence="1 9">Polyol metabolism; glycerol degradation via glycerol kinase pathway; sn-glycerol 3-phosphate from glycerol: step 1/1.</text>
</comment>
<dbReference type="KEGG" id="sacr:SacRon12I_10125"/>
<dbReference type="Proteomes" id="UP000011280">
    <property type="component" value="Chromosome"/>
</dbReference>
<evidence type="ECO:0000256" key="1">
    <source>
        <dbReference type="ARBA" id="ARBA00005190"/>
    </source>
</evidence>
<dbReference type="EMBL" id="CP002818">
    <property type="protein sequence ID" value="AGE74243.1"/>
    <property type="molecule type" value="Genomic_DNA"/>
</dbReference>
<gene>
    <name evidence="9" type="primary">glpK</name>
    <name evidence="13" type="ORF">SacRon12I_10125</name>
</gene>
<feature type="domain" description="Carbohydrate kinase FGGY C-terminal" evidence="12">
    <location>
        <begin position="258"/>
        <end position="444"/>
    </location>
</feature>
<dbReference type="GO" id="GO:0005524">
    <property type="term" value="F:ATP binding"/>
    <property type="evidence" value="ECO:0007669"/>
    <property type="project" value="UniProtKB-UniRule"/>
</dbReference>
<evidence type="ECO:0000313" key="13">
    <source>
        <dbReference type="EMBL" id="AGE74243.1"/>
    </source>
</evidence>
<evidence type="ECO:0000256" key="9">
    <source>
        <dbReference type="HAMAP-Rule" id="MF_00186"/>
    </source>
</evidence>
<feature type="binding site" evidence="9">
    <location>
        <position position="406"/>
    </location>
    <ligand>
        <name>ATP</name>
        <dbReference type="ChEBI" id="CHEBI:30616"/>
    </ligand>
</feature>
<dbReference type="PROSITE" id="PS00445">
    <property type="entry name" value="FGGY_KINASES_2"/>
    <property type="match status" value="1"/>
</dbReference>
<accession>M1IFR6</accession>
<dbReference type="FunFam" id="3.30.420.40:FF:000007">
    <property type="entry name" value="Glycerol kinase"/>
    <property type="match status" value="1"/>
</dbReference>
<evidence type="ECO:0000256" key="6">
    <source>
        <dbReference type="ARBA" id="ARBA00022798"/>
    </source>
</evidence>
<feature type="binding site" evidence="9">
    <location>
        <position position="134"/>
    </location>
    <ligand>
        <name>sn-glycerol 3-phosphate</name>
        <dbReference type="ChEBI" id="CHEBI:57597"/>
    </ligand>
</feature>
<feature type="binding site" evidence="9">
    <location>
        <position position="17"/>
    </location>
    <ligand>
        <name>ADP</name>
        <dbReference type="ChEBI" id="CHEBI:456216"/>
    </ligand>
</feature>
<keyword evidence="6 9" id="KW-0319">Glycerol metabolism</keyword>
<feature type="binding site" evidence="9">
    <location>
        <position position="13"/>
    </location>
    <ligand>
        <name>sn-glycerol 3-phosphate</name>
        <dbReference type="ChEBI" id="CHEBI:57597"/>
    </ligand>
</feature>
<feature type="binding site" evidence="9">
    <location>
        <position position="241"/>
    </location>
    <ligand>
        <name>glycerol</name>
        <dbReference type="ChEBI" id="CHEBI:17754"/>
    </ligand>
</feature>
<feature type="binding site" evidence="9">
    <location>
        <position position="263"/>
    </location>
    <ligand>
        <name>ADP</name>
        <dbReference type="ChEBI" id="CHEBI:456216"/>
    </ligand>
</feature>
<feature type="domain" description="Carbohydrate kinase FGGY N-terminal" evidence="11">
    <location>
        <begin position="5"/>
        <end position="248"/>
    </location>
</feature>
<feature type="binding site" evidence="9">
    <location>
        <position position="309"/>
    </location>
    <ligand>
        <name>ATP</name>
        <dbReference type="ChEBI" id="CHEBI:30616"/>
    </ligand>
</feature>
<dbReference type="NCBIfam" id="TIGR01311">
    <property type="entry name" value="glycerol_kin"/>
    <property type="match status" value="1"/>
</dbReference>
<dbReference type="FunFam" id="3.30.420.40:FF:000008">
    <property type="entry name" value="Glycerol kinase"/>
    <property type="match status" value="1"/>
</dbReference>
<evidence type="ECO:0000256" key="2">
    <source>
        <dbReference type="ARBA" id="ARBA00009156"/>
    </source>
</evidence>
<keyword evidence="7 9" id="KW-0067">ATP-binding</keyword>
<feature type="binding site" evidence="9">
    <location>
        <position position="84"/>
    </location>
    <ligand>
        <name>sn-glycerol 3-phosphate</name>
        <dbReference type="ChEBI" id="CHEBI:57597"/>
    </ligand>
</feature>
<dbReference type="GeneID" id="14552550"/>
<evidence type="ECO:0000259" key="11">
    <source>
        <dbReference type="Pfam" id="PF00370"/>
    </source>
</evidence>
<dbReference type="PANTHER" id="PTHR10196:SF69">
    <property type="entry name" value="GLYCEROL KINASE"/>
    <property type="match status" value="1"/>
</dbReference>
<evidence type="ECO:0000256" key="10">
    <source>
        <dbReference type="RuleBase" id="RU003733"/>
    </source>
</evidence>
<dbReference type="RefSeq" id="WP_011278831.1">
    <property type="nucleotide sequence ID" value="NC_020247.1"/>
</dbReference>
<feature type="binding site" evidence="9">
    <location>
        <position position="134"/>
    </location>
    <ligand>
        <name>glycerol</name>
        <dbReference type="ChEBI" id="CHEBI:17754"/>
    </ligand>
</feature>
<feature type="binding site" evidence="9">
    <location>
        <position position="83"/>
    </location>
    <ligand>
        <name>glycerol</name>
        <dbReference type="ChEBI" id="CHEBI:17754"/>
    </ligand>
</feature>
<feature type="binding site" evidence="9">
    <location>
        <position position="305"/>
    </location>
    <ligand>
        <name>ATP</name>
        <dbReference type="ChEBI" id="CHEBI:30616"/>
    </ligand>
</feature>
<dbReference type="Pfam" id="PF02782">
    <property type="entry name" value="FGGY_C"/>
    <property type="match status" value="1"/>
</dbReference>
<dbReference type="InterPro" id="IPR000577">
    <property type="entry name" value="Carb_kinase_FGGY"/>
</dbReference>
<feature type="binding site" evidence="9">
    <location>
        <position position="15"/>
    </location>
    <ligand>
        <name>ATP</name>
        <dbReference type="ChEBI" id="CHEBI:30616"/>
    </ligand>
</feature>
<evidence type="ECO:0000259" key="12">
    <source>
        <dbReference type="Pfam" id="PF02782"/>
    </source>
</evidence>
<dbReference type="PANTHER" id="PTHR10196">
    <property type="entry name" value="SUGAR KINASE"/>
    <property type="match status" value="1"/>
</dbReference>
<feature type="binding site" evidence="9">
    <location>
        <position position="242"/>
    </location>
    <ligand>
        <name>glycerol</name>
        <dbReference type="ChEBI" id="CHEBI:17754"/>
    </ligand>
</feature>
<name>M1IFR6_9CREN</name>
<keyword evidence="5 9" id="KW-0418">Kinase</keyword>
<dbReference type="PIRSF" id="PIRSF000538">
    <property type="entry name" value="GlpK"/>
    <property type="match status" value="1"/>
</dbReference>
<dbReference type="NCBIfam" id="NF000756">
    <property type="entry name" value="PRK00047.1"/>
    <property type="match status" value="1"/>
</dbReference>
<organism evidence="14">
    <name type="scientific">Sulfolobus acidocaldarius Ron12/I</name>
    <dbReference type="NCBI Taxonomy" id="1028567"/>
    <lineage>
        <taxon>Archaea</taxon>
        <taxon>Thermoproteota</taxon>
        <taxon>Thermoprotei</taxon>
        <taxon>Sulfolobales</taxon>
        <taxon>Sulfolobaceae</taxon>
        <taxon>Sulfolobus</taxon>
    </lineage>
</organism>
<feature type="binding site" evidence="9">
    <location>
        <position position="13"/>
    </location>
    <ligand>
        <name>ADP</name>
        <dbReference type="ChEBI" id="CHEBI:456216"/>
    </ligand>
</feature>
<dbReference type="GO" id="GO:0004370">
    <property type="term" value="F:glycerol kinase activity"/>
    <property type="evidence" value="ECO:0007669"/>
    <property type="project" value="UniProtKB-UniRule"/>
</dbReference>
<dbReference type="HOGENOM" id="CLU_009281_2_3_2"/>
<feature type="binding site" evidence="9">
    <location>
        <position position="83"/>
    </location>
    <ligand>
        <name>sn-glycerol 3-phosphate</name>
        <dbReference type="ChEBI" id="CHEBI:57597"/>
    </ligand>
</feature>
<reference evidence="13 14" key="1">
    <citation type="journal article" date="2012" name="ISME J.">
        <title>Genomic evidence of rapid, global-scale gene flow in a Sulfolobus species.</title>
        <authorList>
            <person name="Mao D."/>
            <person name="Grogan D."/>
        </authorList>
    </citation>
    <scope>NUCLEOTIDE SEQUENCE [LARGE SCALE GENOMIC DNA]</scope>
    <source>
        <strain evidence="13 14">Ron12/I</strain>
    </source>
</reference>
<dbReference type="InterPro" id="IPR005999">
    <property type="entry name" value="Glycerol_kin"/>
</dbReference>
<dbReference type="GeneID" id="3474450"/>
<dbReference type="EC" id="2.7.1.30" evidence="9"/>
<comment type="function">
    <text evidence="9">Key enzyme in the regulation of glycerol uptake and metabolism. Catalyzes the phosphorylation of glycerol to yield sn-glycerol 3-phosphate.</text>
</comment>
<comment type="similarity">
    <text evidence="2 9 10">Belongs to the FGGY kinase family.</text>
</comment>
<dbReference type="GO" id="GO:0006072">
    <property type="term" value="P:glycerol-3-phosphate metabolic process"/>
    <property type="evidence" value="ECO:0007669"/>
    <property type="project" value="InterPro"/>
</dbReference>
<protein>
    <recommendedName>
        <fullName evidence="9">Glycerol kinase</fullName>
        <ecNumber evidence="9">2.7.1.30</ecNumber>
    </recommendedName>
    <alternativeName>
        <fullName evidence="9">ATP:glycerol 3-phosphotransferase</fullName>
    </alternativeName>
    <alternativeName>
        <fullName evidence="9">Glycerokinase</fullName>
        <shortName evidence="9">GK</shortName>
    </alternativeName>
</protein>
<dbReference type="InterPro" id="IPR018483">
    <property type="entry name" value="Carb_kinase_FGGY_CS"/>
</dbReference>
<comment type="catalytic activity">
    <reaction evidence="8 9">
        <text>glycerol + ATP = sn-glycerol 3-phosphate + ADP + H(+)</text>
        <dbReference type="Rhea" id="RHEA:21644"/>
        <dbReference type="ChEBI" id="CHEBI:15378"/>
        <dbReference type="ChEBI" id="CHEBI:17754"/>
        <dbReference type="ChEBI" id="CHEBI:30616"/>
        <dbReference type="ChEBI" id="CHEBI:57597"/>
        <dbReference type="ChEBI" id="CHEBI:456216"/>
        <dbReference type="EC" id="2.7.1.30"/>
    </reaction>
</comment>
<dbReference type="SMR" id="M1IFR6"/>
<dbReference type="PATRIC" id="fig|1028567.7.peg.2025"/>
<dbReference type="InterPro" id="IPR018484">
    <property type="entry name" value="FGGY_N"/>
</dbReference>
<proteinExistence type="inferred from homology"/>
<evidence type="ECO:0000256" key="7">
    <source>
        <dbReference type="ARBA" id="ARBA00022840"/>
    </source>
</evidence>
<feature type="binding site" evidence="9">
    <location>
        <position position="84"/>
    </location>
    <ligand>
        <name>glycerol</name>
        <dbReference type="ChEBI" id="CHEBI:17754"/>
    </ligand>
</feature>
<feature type="binding site" evidence="9">
    <location>
        <position position="14"/>
    </location>
    <ligand>
        <name>ATP</name>
        <dbReference type="ChEBI" id="CHEBI:30616"/>
    </ligand>
</feature>
<feature type="binding site" evidence="9">
    <location>
        <position position="13"/>
    </location>
    <ligand>
        <name>ATP</name>
        <dbReference type="ChEBI" id="CHEBI:30616"/>
    </ligand>
</feature>
<dbReference type="HAMAP" id="MF_00186">
    <property type="entry name" value="Glycerol_kin"/>
    <property type="match status" value="1"/>
</dbReference>
<dbReference type="UniPathway" id="UPA00618">
    <property type="reaction ID" value="UER00672"/>
</dbReference>
<feature type="binding site" evidence="9">
    <location>
        <position position="263"/>
    </location>
    <ligand>
        <name>ATP</name>
        <dbReference type="ChEBI" id="CHEBI:30616"/>
    </ligand>
</feature>
<dbReference type="InterPro" id="IPR018485">
    <property type="entry name" value="FGGY_C"/>
</dbReference>
<dbReference type="SUPFAM" id="SSF53067">
    <property type="entry name" value="Actin-like ATPase domain"/>
    <property type="match status" value="2"/>
</dbReference>
<dbReference type="InterPro" id="IPR043129">
    <property type="entry name" value="ATPase_NBD"/>
</dbReference>
<dbReference type="PROSITE" id="PS00933">
    <property type="entry name" value="FGGY_KINASES_1"/>
    <property type="match status" value="1"/>
</dbReference>
<evidence type="ECO:0000256" key="8">
    <source>
        <dbReference type="ARBA" id="ARBA00052101"/>
    </source>
</evidence>